<feature type="compositionally biased region" description="Basic and acidic residues" evidence="1">
    <location>
        <begin position="494"/>
        <end position="508"/>
    </location>
</feature>
<dbReference type="AlphaFoldDB" id="A0AAW0YLU3"/>
<dbReference type="Proteomes" id="UP001445076">
    <property type="component" value="Unassembled WGS sequence"/>
</dbReference>
<name>A0AAW0YLU3_CHEQU</name>
<evidence type="ECO:0000256" key="1">
    <source>
        <dbReference type="SAM" id="MobiDB-lite"/>
    </source>
</evidence>
<feature type="non-terminal residue" evidence="2">
    <location>
        <position position="642"/>
    </location>
</feature>
<feature type="region of interest" description="Disordered" evidence="1">
    <location>
        <begin position="302"/>
        <end position="321"/>
    </location>
</feature>
<feature type="region of interest" description="Disordered" evidence="1">
    <location>
        <begin position="411"/>
        <end position="448"/>
    </location>
</feature>
<comment type="caution">
    <text evidence="2">The sequence shown here is derived from an EMBL/GenBank/DDBJ whole genome shotgun (WGS) entry which is preliminary data.</text>
</comment>
<dbReference type="EMBL" id="JARKIK010000004">
    <property type="protein sequence ID" value="KAK8752581.1"/>
    <property type="molecule type" value="Genomic_DNA"/>
</dbReference>
<feature type="region of interest" description="Disordered" evidence="1">
    <location>
        <begin position="84"/>
        <end position="115"/>
    </location>
</feature>
<feature type="region of interest" description="Disordered" evidence="1">
    <location>
        <begin position="488"/>
        <end position="519"/>
    </location>
</feature>
<reference evidence="2 3" key="1">
    <citation type="journal article" date="2024" name="BMC Genomics">
        <title>Genome assembly of redclaw crayfish (Cherax quadricarinatus) provides insights into its immune adaptation and hypoxia tolerance.</title>
        <authorList>
            <person name="Liu Z."/>
            <person name="Zheng J."/>
            <person name="Li H."/>
            <person name="Fang K."/>
            <person name="Wang S."/>
            <person name="He J."/>
            <person name="Zhou D."/>
            <person name="Weng S."/>
            <person name="Chi M."/>
            <person name="Gu Z."/>
            <person name="He J."/>
            <person name="Li F."/>
            <person name="Wang M."/>
        </authorList>
    </citation>
    <scope>NUCLEOTIDE SEQUENCE [LARGE SCALE GENOMIC DNA]</scope>
    <source>
        <strain evidence="2">ZL_2023a</strain>
    </source>
</reference>
<feature type="compositionally biased region" description="Basic and acidic residues" evidence="1">
    <location>
        <begin position="84"/>
        <end position="98"/>
    </location>
</feature>
<protein>
    <submittedName>
        <fullName evidence="2">Uncharacterized protein</fullName>
    </submittedName>
</protein>
<feature type="compositionally biased region" description="Basic and acidic residues" evidence="1">
    <location>
        <begin position="310"/>
        <end position="321"/>
    </location>
</feature>
<organism evidence="2 3">
    <name type="scientific">Cherax quadricarinatus</name>
    <name type="common">Australian red claw crayfish</name>
    <dbReference type="NCBI Taxonomy" id="27406"/>
    <lineage>
        <taxon>Eukaryota</taxon>
        <taxon>Metazoa</taxon>
        <taxon>Ecdysozoa</taxon>
        <taxon>Arthropoda</taxon>
        <taxon>Crustacea</taxon>
        <taxon>Multicrustacea</taxon>
        <taxon>Malacostraca</taxon>
        <taxon>Eumalacostraca</taxon>
        <taxon>Eucarida</taxon>
        <taxon>Decapoda</taxon>
        <taxon>Pleocyemata</taxon>
        <taxon>Astacidea</taxon>
        <taxon>Parastacoidea</taxon>
        <taxon>Parastacidae</taxon>
        <taxon>Cherax</taxon>
    </lineage>
</organism>
<proteinExistence type="predicted"/>
<feature type="region of interest" description="Disordered" evidence="1">
    <location>
        <begin position="341"/>
        <end position="366"/>
    </location>
</feature>
<feature type="compositionally biased region" description="Low complexity" evidence="1">
    <location>
        <begin position="425"/>
        <end position="439"/>
    </location>
</feature>
<evidence type="ECO:0000313" key="2">
    <source>
        <dbReference type="EMBL" id="KAK8752581.1"/>
    </source>
</evidence>
<feature type="compositionally biased region" description="Basic and acidic residues" evidence="1">
    <location>
        <begin position="173"/>
        <end position="187"/>
    </location>
</feature>
<accession>A0AAW0YLU3</accession>
<gene>
    <name evidence="2" type="ORF">OTU49_006378</name>
</gene>
<feature type="compositionally biased region" description="Basic residues" evidence="1">
    <location>
        <begin position="509"/>
        <end position="519"/>
    </location>
</feature>
<keyword evidence="3" id="KW-1185">Reference proteome</keyword>
<evidence type="ECO:0000313" key="3">
    <source>
        <dbReference type="Proteomes" id="UP001445076"/>
    </source>
</evidence>
<feature type="region of interest" description="Disordered" evidence="1">
    <location>
        <begin position="171"/>
        <end position="192"/>
    </location>
</feature>
<sequence>MSLRRKRKQDAAYDGWTEREAFLEEFLSLSPGVSLSQQSAIEWSSSDEENENKSSKTVVVPGIRVINFSKKLQSSAFHNKMEWRKTERSKAEPMKETSDGVVSCQVKSSEPSEGLTLDSQRLELCTSETNGLPTPAQQNMNSDNIYPRVSSSYHCSNKDNGETSFHAVSFKTPKKERETNNIPHDGDYASPIIGSQRSRRTVKEHMLRDGLGDIGATEPSSPILGSQTIMRKQRNVFKLMHERNSSFGFAFEKLKGDTGISESCRNIAGSEAQTPATEIMNENEDPLKSKIRRRNLSYAFSQLEYQGSKSNEENNEDKRDLSNMKNQISCGYTQPLKKNTNSFIKKNTDTNMDVTSQSSKANKNEESTFWNLTKNSQSLKVSETTSRFSAFKDFLLKHERETCGDDLLIEESTSQNDDVSGEVADSQSDVDIDSIPSPSKEASDSLGKSLESYEASISSGSVPSSAPVTNKQEGKLMTGSHWIKMLQQQTPEKPSSKEKTEGGVESAKKKSKKDGHGGRLRRLLLSWQSSSRMWAHQVSVAGVQCQKTQFLQTGDAKSIVHSSHVRVSVKKEISVDSSSKTLSPAVKNLKNALIESPVSSGSSELSSGKHWQLPKKYLELRIVKVGGRLPSNAAVCQLICSD</sequence>